<dbReference type="EMBL" id="AP018203">
    <property type="protein sequence ID" value="BAY53639.1"/>
    <property type="molecule type" value="Genomic_DNA"/>
</dbReference>
<gene>
    <name evidence="1" type="ORF">NIES2135_04490</name>
</gene>
<reference evidence="1 2" key="1">
    <citation type="submission" date="2017-06" db="EMBL/GenBank/DDBJ databases">
        <title>Genome sequencing of cyanobaciteial culture collection at National Institute for Environmental Studies (NIES).</title>
        <authorList>
            <person name="Hirose Y."/>
            <person name="Shimura Y."/>
            <person name="Fujisawa T."/>
            <person name="Nakamura Y."/>
            <person name="Kawachi M."/>
        </authorList>
    </citation>
    <scope>NUCLEOTIDE SEQUENCE [LARGE SCALE GENOMIC DNA]</scope>
    <source>
        <strain evidence="1 2">NIES-2135</strain>
    </source>
</reference>
<dbReference type="Proteomes" id="UP000217895">
    <property type="component" value="Chromosome"/>
</dbReference>
<proteinExistence type="predicted"/>
<sequence length="119" mass="13362">MIEIIRTRATSEQMTAMLEELGIYVKLAVDVEQGILAGGGELHADCERVLLRDGSRQSDLWGADWYPFSQTIGYESIINIRASANNRSMQVEDPNIRSQIDEIVYRLLGGVQWESTGML</sequence>
<dbReference type="AlphaFoldDB" id="A0A1Z4JA44"/>
<dbReference type="Pfam" id="PF18924">
    <property type="entry name" value="DUF5674"/>
    <property type="match status" value="1"/>
</dbReference>
<protein>
    <submittedName>
        <fullName evidence="1">Uncharacterized protein</fullName>
    </submittedName>
</protein>
<organism evidence="1 2">
    <name type="scientific">Leptolyngbya boryana NIES-2135</name>
    <dbReference type="NCBI Taxonomy" id="1973484"/>
    <lineage>
        <taxon>Bacteria</taxon>
        <taxon>Bacillati</taxon>
        <taxon>Cyanobacteriota</taxon>
        <taxon>Cyanophyceae</taxon>
        <taxon>Leptolyngbyales</taxon>
        <taxon>Leptolyngbyaceae</taxon>
        <taxon>Leptolyngbya group</taxon>
        <taxon>Leptolyngbya</taxon>
    </lineage>
</organism>
<accession>A0A1Z4JA44</accession>
<keyword evidence="2" id="KW-1185">Reference proteome</keyword>
<name>A0A1Z4JA44_LEPBY</name>
<evidence type="ECO:0000313" key="1">
    <source>
        <dbReference type="EMBL" id="BAY53639.1"/>
    </source>
</evidence>
<evidence type="ECO:0000313" key="2">
    <source>
        <dbReference type="Proteomes" id="UP000217895"/>
    </source>
</evidence>
<dbReference type="InterPro" id="IPR043731">
    <property type="entry name" value="DUF5674"/>
</dbReference>